<dbReference type="SUPFAM" id="SSF54523">
    <property type="entry name" value="Pili subunits"/>
    <property type="match status" value="1"/>
</dbReference>
<dbReference type="NCBIfam" id="TIGR02532">
    <property type="entry name" value="IV_pilin_GFxxxE"/>
    <property type="match status" value="1"/>
</dbReference>
<sequence>MRRGFTLVELMVVVLVIGVILGISIPTFRSILKKAPLEQAISEVEAKCRNARSKAILNNRVIEVYLSEIENIVALNTTARTVTETRFGPNMENRVIEDGEELERVELEADLQVITPRGEEFNGELTLRFYPNGTAEPVELRVFGETGSYILTVDQVTGHTTVVNEEELQ</sequence>
<dbReference type="Pfam" id="PF07963">
    <property type="entry name" value="N_methyl"/>
    <property type="match status" value="1"/>
</dbReference>
<organism evidence="2">
    <name type="scientific">uncultured verrucomicrobium HF0070_15G23</name>
    <dbReference type="NCBI Taxonomy" id="723594"/>
    <lineage>
        <taxon>Bacteria</taxon>
        <taxon>Pseudomonadati</taxon>
        <taxon>Verrucomicrobiota</taxon>
        <taxon>environmental samples</taxon>
    </lineage>
</organism>
<reference evidence="2" key="1">
    <citation type="submission" date="2010-01" db="EMBL/GenBank/DDBJ databases">
        <title>Genome fragments of uncultured bacteria from the North Pacific subtropical Gyre.</title>
        <authorList>
            <person name="Pham V.D."/>
            <person name="Delong E.F."/>
        </authorList>
    </citation>
    <scope>NUCLEOTIDE SEQUENCE</scope>
</reference>
<evidence type="ECO:0000313" key="2">
    <source>
        <dbReference type="EMBL" id="ADI21509.1"/>
    </source>
</evidence>
<evidence type="ECO:0000256" key="1">
    <source>
        <dbReference type="SAM" id="Phobius"/>
    </source>
</evidence>
<dbReference type="InterPro" id="IPR045584">
    <property type="entry name" value="Pilin-like"/>
</dbReference>
<evidence type="ECO:0008006" key="3">
    <source>
        <dbReference type="Google" id="ProtNLM"/>
    </source>
</evidence>
<dbReference type="AlphaFoldDB" id="E7C235"/>
<name>E7C235_9BACT</name>
<dbReference type="PROSITE" id="PS00409">
    <property type="entry name" value="PROKAR_NTER_METHYL"/>
    <property type="match status" value="1"/>
</dbReference>
<protein>
    <recommendedName>
        <fullName evidence="3">Type II secretory pathway, pseudopilin PulG</fullName>
    </recommendedName>
</protein>
<keyword evidence="1" id="KW-1133">Transmembrane helix</keyword>
<keyword evidence="1" id="KW-0472">Membrane</keyword>
<dbReference type="EMBL" id="GU567957">
    <property type="protein sequence ID" value="ADI21509.1"/>
    <property type="molecule type" value="Genomic_DNA"/>
</dbReference>
<dbReference type="Gene3D" id="3.30.700.10">
    <property type="entry name" value="Glycoprotein, Type 4 Pilin"/>
    <property type="match status" value="1"/>
</dbReference>
<dbReference type="InterPro" id="IPR012902">
    <property type="entry name" value="N_methyl_site"/>
</dbReference>
<accession>E7C235</accession>
<feature type="transmembrane region" description="Helical" evidence="1">
    <location>
        <begin position="7"/>
        <end position="28"/>
    </location>
</feature>
<proteinExistence type="predicted"/>
<keyword evidence="1" id="KW-0812">Transmembrane</keyword>